<feature type="compositionally biased region" description="Polar residues" evidence="1">
    <location>
        <begin position="586"/>
        <end position="599"/>
    </location>
</feature>
<keyword evidence="2" id="KW-0472">Membrane</keyword>
<feature type="region of interest" description="Disordered" evidence="1">
    <location>
        <begin position="441"/>
        <end position="464"/>
    </location>
</feature>
<dbReference type="EnsemblMetazoa" id="Aqu2.1.20947_001">
    <property type="protein sequence ID" value="Aqu2.1.20947_001"/>
    <property type="gene ID" value="Aqu2.1.20947"/>
</dbReference>
<name>A0A1X7TZU1_AMPQE</name>
<feature type="region of interest" description="Disordered" evidence="1">
    <location>
        <begin position="662"/>
        <end position="689"/>
    </location>
</feature>
<sequence>MSTTLTSLRSMFKVSVVTVTAVLLLLPQSVSACETNKECTETVSASYKNSLVEVLQQGEGFIPPYNTTAYNNGGSVNFTATSNFSIYCPAVTYKNDCRCSDYTETPVDGFYYLIVFTIYNISMADDGTRVDICAHCSDGLKCFPPAYLNVKDKPVLSADDVYAIATCNGIQVEGQKDNDTVIMATVKDSLNLTVLHCSISTLPYLINYTVLPPGIDFNIEFVGVNAAGVGGALEQTVSFENLTYFQLGPFEVLFEEDKEQLVIRFIFNDTSSPSWASGNCFIRPQEVEVSSICILGGSRSFDISDTDNVTADLLDGTTSSNCEFNVSSGKINYQKVINTRPVVASVYPEVTTNGQFNITADYIRGVPELVIQVLTSNGSEHSTQEISLRLDNGRRSLTVLSSVVLANGSYTVNVFIKKHNGALLMVESGIPIHCVMKEEDDNNNNNNNNDHDDDDHGGGNDGGEVEPDGELDWWIYVIIAIVCLIVFSKTIAFVATVLVIIAAVRNRRNSNRGNGNRNRMRSAELVQNSNNAVELLEVVNQVTDYHRNEPMERNDGREVEKEKEENQQIEHVEGGGKDGREGDNVEQPNNLYEHNQQPATPEDSIPTLSPHNTLPLPVADTGTPDYTQNQQQYYNPTPQEPSITDSTENSVACLISQKDKVPFSGSVSHPTPIQIASRSGTGISSTTASETAALLPPSEQHGYWHETSEASEHTKTDLVVTKTDLLVNSPPNPPVTIPQLVEPVDESQSSSFNPSNELVQPVGSDSIAFVGISAGNSKTDKDFLVMPPATFHRQFSRSISQEYRQRILEGSCPTTPTAVTPTDQHITVGPTSVTVPIYETASFTCEGTGNELNWLVHSSALTESVKQQRSITITDPGGGPGNLSSVLTITGLPVNDGLQIGCQIISHPPLKQVFSDTSTLTIRGISPVEDIQWSIDDQLLSWSPPSFYSDDIISGGIAITTYNVLVNGISYINTTDTSVWLNTTGLSCTNVTTVSITASIEQYESQGREYNLNINGSYTISILNYTLMYNETSGFFFIDFTNLVNSSAQSCNITIYDNTILSLSTSGVYTVSVYNIIDGKY</sequence>
<feature type="signal peptide" evidence="3">
    <location>
        <begin position="1"/>
        <end position="32"/>
    </location>
</feature>
<evidence type="ECO:0000256" key="1">
    <source>
        <dbReference type="SAM" id="MobiDB-lite"/>
    </source>
</evidence>
<protein>
    <recommendedName>
        <fullName evidence="5">Ig-like domain-containing protein</fullName>
    </recommendedName>
</protein>
<feature type="region of interest" description="Disordered" evidence="1">
    <location>
        <begin position="543"/>
        <end position="647"/>
    </location>
</feature>
<feature type="chain" id="PRO_5013299060" description="Ig-like domain-containing protein" evidence="3">
    <location>
        <begin position="33"/>
        <end position="1081"/>
    </location>
</feature>
<feature type="transmembrane region" description="Helical" evidence="2">
    <location>
        <begin position="473"/>
        <end position="504"/>
    </location>
</feature>
<feature type="compositionally biased region" description="Basic and acidic residues" evidence="1">
    <location>
        <begin position="544"/>
        <end position="583"/>
    </location>
</feature>
<keyword evidence="3" id="KW-0732">Signal</keyword>
<evidence type="ECO:0000256" key="2">
    <source>
        <dbReference type="SAM" id="Phobius"/>
    </source>
</evidence>
<proteinExistence type="predicted"/>
<evidence type="ECO:0000313" key="4">
    <source>
        <dbReference type="EnsemblMetazoa" id="Aqu2.1.20947_001"/>
    </source>
</evidence>
<feature type="compositionally biased region" description="Low complexity" evidence="1">
    <location>
        <begin position="623"/>
        <end position="637"/>
    </location>
</feature>
<accession>A0A1X7TZU1</accession>
<evidence type="ECO:0008006" key="5">
    <source>
        <dbReference type="Google" id="ProtNLM"/>
    </source>
</evidence>
<dbReference type="InParanoid" id="A0A1X7TZU1"/>
<feature type="compositionally biased region" description="Polar residues" evidence="1">
    <location>
        <begin position="665"/>
        <end position="689"/>
    </location>
</feature>
<organism evidence="4">
    <name type="scientific">Amphimedon queenslandica</name>
    <name type="common">Sponge</name>
    <dbReference type="NCBI Taxonomy" id="400682"/>
    <lineage>
        <taxon>Eukaryota</taxon>
        <taxon>Metazoa</taxon>
        <taxon>Porifera</taxon>
        <taxon>Demospongiae</taxon>
        <taxon>Heteroscleromorpha</taxon>
        <taxon>Haplosclerida</taxon>
        <taxon>Niphatidae</taxon>
        <taxon>Amphimedon</taxon>
    </lineage>
</organism>
<keyword evidence="2" id="KW-0812">Transmembrane</keyword>
<keyword evidence="2" id="KW-1133">Transmembrane helix</keyword>
<evidence type="ECO:0000256" key="3">
    <source>
        <dbReference type="SAM" id="SignalP"/>
    </source>
</evidence>
<reference evidence="4" key="1">
    <citation type="submission" date="2017-05" db="UniProtKB">
        <authorList>
            <consortium name="EnsemblMetazoa"/>
        </authorList>
    </citation>
    <scope>IDENTIFICATION</scope>
</reference>
<dbReference type="AlphaFoldDB" id="A0A1X7TZU1"/>